<dbReference type="SMART" id="SM00458">
    <property type="entry name" value="RICIN"/>
    <property type="match status" value="1"/>
</dbReference>
<feature type="region of interest" description="Disordered" evidence="1">
    <location>
        <begin position="110"/>
        <end position="179"/>
    </location>
</feature>
<feature type="region of interest" description="Disordered" evidence="1">
    <location>
        <begin position="1"/>
        <end position="44"/>
    </location>
</feature>
<reference evidence="3 4" key="1">
    <citation type="submission" date="2021-01" db="EMBL/GenBank/DDBJ databases">
        <title>Whole genome shotgun sequence of Actinoplanes couchii NBRC 106145.</title>
        <authorList>
            <person name="Komaki H."/>
            <person name="Tamura T."/>
        </authorList>
    </citation>
    <scope>NUCLEOTIDE SEQUENCE [LARGE SCALE GENOMIC DNA]</scope>
    <source>
        <strain evidence="3 4">NBRC 106145</strain>
    </source>
</reference>
<dbReference type="Gene3D" id="2.80.10.50">
    <property type="match status" value="1"/>
</dbReference>
<feature type="compositionally biased region" description="Low complexity" evidence="1">
    <location>
        <begin position="163"/>
        <end position="179"/>
    </location>
</feature>
<evidence type="ECO:0000313" key="3">
    <source>
        <dbReference type="EMBL" id="GID57542.1"/>
    </source>
</evidence>
<evidence type="ECO:0000313" key="4">
    <source>
        <dbReference type="Proteomes" id="UP000612282"/>
    </source>
</evidence>
<dbReference type="InterPro" id="IPR035992">
    <property type="entry name" value="Ricin_B-like_lectins"/>
</dbReference>
<organism evidence="3 4">
    <name type="scientific">Actinoplanes couchii</name>
    <dbReference type="NCBI Taxonomy" id="403638"/>
    <lineage>
        <taxon>Bacteria</taxon>
        <taxon>Bacillati</taxon>
        <taxon>Actinomycetota</taxon>
        <taxon>Actinomycetes</taxon>
        <taxon>Micromonosporales</taxon>
        <taxon>Micromonosporaceae</taxon>
        <taxon>Actinoplanes</taxon>
    </lineage>
</organism>
<dbReference type="Proteomes" id="UP000612282">
    <property type="component" value="Unassembled WGS sequence"/>
</dbReference>
<keyword evidence="4" id="KW-1185">Reference proteome</keyword>
<dbReference type="InterPro" id="IPR000772">
    <property type="entry name" value="Ricin_B_lectin"/>
</dbReference>
<sequence length="314" mass="31820">MGDGLGDEPDPLLVRPFVLPDGDRHESVPSASTWPARSQSDDQSTQLLPTVPAAASVAHETGGLRRWRPLILVGAGVAAIVSVAGYALLRPATGGVEWVSQPGLSLPAAVGPDVTADATEDGASVDEQSGTEAGGTGGERGSSTQTRPGSPTPAAGSGTVSRPASASPAASGSPAASVSSGPVIGLLPSAIPTGRGLLVNGSGLCLDLRGGRAGEGRDVHVDTCNGTSPQRWELRSDRTLEVSNMCAYLVGDGTAELTRCDGRLTAQWQLFDNGALINMSNGQCLTDPNSGTRPARAVTVTLCSGGKNQTWTFS</sequence>
<dbReference type="SUPFAM" id="SSF50370">
    <property type="entry name" value="Ricin B-like lectins"/>
    <property type="match status" value="1"/>
</dbReference>
<gene>
    <name evidence="3" type="ORF">Aco03nite_059460</name>
</gene>
<dbReference type="Pfam" id="PF00652">
    <property type="entry name" value="Ricin_B_lectin"/>
    <property type="match status" value="1"/>
</dbReference>
<protein>
    <recommendedName>
        <fullName evidence="2">Ricin B lectin domain-containing protein</fullName>
    </recommendedName>
</protein>
<name>A0ABQ3XGE3_9ACTN</name>
<comment type="caution">
    <text evidence="3">The sequence shown here is derived from an EMBL/GenBank/DDBJ whole genome shotgun (WGS) entry which is preliminary data.</text>
</comment>
<evidence type="ECO:0000259" key="2">
    <source>
        <dbReference type="SMART" id="SM00458"/>
    </source>
</evidence>
<feature type="domain" description="Ricin B lectin" evidence="2">
    <location>
        <begin position="193"/>
        <end position="314"/>
    </location>
</feature>
<dbReference type="PROSITE" id="PS50231">
    <property type="entry name" value="RICIN_B_LECTIN"/>
    <property type="match status" value="1"/>
</dbReference>
<feature type="compositionally biased region" description="Acidic residues" evidence="1">
    <location>
        <begin position="1"/>
        <end position="10"/>
    </location>
</feature>
<feature type="compositionally biased region" description="Polar residues" evidence="1">
    <location>
        <begin position="29"/>
        <end position="44"/>
    </location>
</feature>
<dbReference type="EMBL" id="BOMG01000073">
    <property type="protein sequence ID" value="GID57542.1"/>
    <property type="molecule type" value="Genomic_DNA"/>
</dbReference>
<accession>A0ABQ3XGE3</accession>
<evidence type="ECO:0000256" key="1">
    <source>
        <dbReference type="SAM" id="MobiDB-lite"/>
    </source>
</evidence>
<proteinExistence type="predicted"/>